<evidence type="ECO:0000313" key="3">
    <source>
        <dbReference type="Proteomes" id="UP000784294"/>
    </source>
</evidence>
<comment type="caution">
    <text evidence="2">The sequence shown here is derived from an EMBL/GenBank/DDBJ whole genome shotgun (WGS) entry which is preliminary data.</text>
</comment>
<protein>
    <submittedName>
        <fullName evidence="2">Uncharacterized protein</fullName>
    </submittedName>
</protein>
<evidence type="ECO:0000256" key="1">
    <source>
        <dbReference type="SAM" id="MobiDB-lite"/>
    </source>
</evidence>
<reference evidence="2" key="1">
    <citation type="submission" date="2018-11" db="EMBL/GenBank/DDBJ databases">
        <authorList>
            <consortium name="Pathogen Informatics"/>
        </authorList>
    </citation>
    <scope>NUCLEOTIDE SEQUENCE</scope>
</reference>
<feature type="region of interest" description="Disordered" evidence="1">
    <location>
        <begin position="1"/>
        <end position="22"/>
    </location>
</feature>
<organism evidence="2 3">
    <name type="scientific">Protopolystoma xenopodis</name>
    <dbReference type="NCBI Taxonomy" id="117903"/>
    <lineage>
        <taxon>Eukaryota</taxon>
        <taxon>Metazoa</taxon>
        <taxon>Spiralia</taxon>
        <taxon>Lophotrochozoa</taxon>
        <taxon>Platyhelminthes</taxon>
        <taxon>Monogenea</taxon>
        <taxon>Polyopisthocotylea</taxon>
        <taxon>Polystomatidea</taxon>
        <taxon>Polystomatidae</taxon>
        <taxon>Protopolystoma</taxon>
    </lineage>
</organism>
<dbReference type="Proteomes" id="UP000784294">
    <property type="component" value="Unassembled WGS sequence"/>
</dbReference>
<gene>
    <name evidence="2" type="ORF">PXEA_LOCUS35785</name>
</gene>
<keyword evidence="3" id="KW-1185">Reference proteome</keyword>
<sequence length="302" mass="32416">MPDIGAKSHPHPRIDYSFFSSSSSPPSHPSTCPSSSAFVGAAQSIDMWTHTVPPCPMLGLTLPSQPSCLGPTDCSIAKWHLPPPNSAAGNTLYASEARGASNGGAAHLLEGVSRRPGWWMAGAASRPLHGKLTAQLRVPAPVAACRLHAHKASLARPDRRLRTFRLDRTAARPLGNYRTRTATPCPRHATFRQSARRRTRDDICLQAGRRPALAALSDTLCTHRRNCNVVDDSLCSDSRLTLLSLVSALSSSLLFSSIASSFSLFYPLRLLLVQLTFAVLCPVVTATSHRTGRTIARPSAGV</sequence>
<accession>A0A448XQE6</accession>
<dbReference type="EMBL" id="CAAALY010273919">
    <property type="protein sequence ID" value="VEL42345.1"/>
    <property type="molecule type" value="Genomic_DNA"/>
</dbReference>
<name>A0A448XQE6_9PLAT</name>
<proteinExistence type="predicted"/>
<dbReference type="AlphaFoldDB" id="A0A448XQE6"/>
<evidence type="ECO:0000313" key="2">
    <source>
        <dbReference type="EMBL" id="VEL42345.1"/>
    </source>
</evidence>